<reference evidence="1" key="2">
    <citation type="journal article" date="2018" name="Nat. Commun.">
        <title>Tailed giant Tupanvirus possesses the most complete translational apparatus of the known virosphere.</title>
        <authorList>
            <person name="Abrahao J."/>
            <person name="Silva L."/>
            <person name="Silva L.S."/>
            <person name="Khalil J.Y.B."/>
            <person name="Rodrigues R."/>
            <person name="Arantes T."/>
            <person name="Assis F."/>
            <person name="Boratto P."/>
            <person name="Andrade M."/>
            <person name="Kroon E.G."/>
            <person name="Ribeiro B."/>
            <person name="Bergier I."/>
            <person name="Seligmann H."/>
            <person name="Ghigo E."/>
            <person name="Colson P."/>
            <person name="Levasseur A."/>
            <person name="Kroemer G."/>
            <person name="Raoult D."/>
            <person name="La Scola B."/>
        </authorList>
    </citation>
    <scope>NUCLEOTIDE SEQUENCE [LARGE SCALE GENOMIC DNA]</scope>
    <source>
        <strain evidence="1">Soda lake</strain>
    </source>
</reference>
<reference evidence="1" key="1">
    <citation type="submission" date="2017-01" db="EMBL/GenBank/DDBJ databases">
        <authorList>
            <person name="Assis F.L."/>
            <person name="Abrahao J.S."/>
            <person name="Silva L."/>
            <person name="Khalil J.B."/>
            <person name="Rodrigues R."/>
            <person name="Silva L.S."/>
            <person name="Arantes T."/>
            <person name="Boratto P."/>
            <person name="Andrade M."/>
            <person name="Kroon E.G."/>
            <person name="Ribeiro B."/>
            <person name="Bergier I."/>
            <person name="Seligmann H."/>
            <person name="Ghigo E."/>
            <person name="Colson P."/>
            <person name="Levasseur A."/>
            <person name="Raoult D."/>
            <person name="Scola B.L."/>
        </authorList>
    </citation>
    <scope>NUCLEOTIDE SEQUENCE</scope>
    <source>
        <strain evidence="1">Soda lake</strain>
    </source>
</reference>
<sequence length="186" mass="21135">MTDETLYGDIFIVPNSLQVCDNTGSYAYTVENTKGLQVCFEGWMTNEECKNWSAHHYEKFDGAVVSDRFPVELFMGKREGDIVEMVISGKKCALRCAQLPYRYGSNGTVKFEDLLYDLTQSFGGVCSQTYFAPPLHERSQHAMLLANHERYARSIGRDSVEPTKFRYVDSYIKQCKLDTGIETAAM</sequence>
<protein>
    <submittedName>
        <fullName evidence="1">Putative orfan</fullName>
    </submittedName>
</protein>
<accession>A0A6N1P3P4</accession>
<evidence type="ECO:0000313" key="1">
    <source>
        <dbReference type="EMBL" id="QKU35591.1"/>
    </source>
</evidence>
<dbReference type="EMBL" id="KY523104">
    <property type="protein sequence ID" value="QKU35591.1"/>
    <property type="molecule type" value="Genomic_DNA"/>
</dbReference>
<dbReference type="GeneID" id="80519023"/>
<name>A0A6N1P3P4_9VIRU</name>
<organism evidence="1">
    <name type="scientific">Tupanvirus soda lake</name>
    <dbReference type="NCBI Taxonomy" id="2126985"/>
    <lineage>
        <taxon>Viruses</taxon>
        <taxon>Varidnaviria</taxon>
        <taxon>Bamfordvirae</taxon>
        <taxon>Nucleocytoviricota</taxon>
        <taxon>Megaviricetes</taxon>
        <taxon>Imitervirales</taxon>
        <taxon>Mimiviridae</taxon>
        <taxon>Megamimivirinae</taxon>
        <taxon>Tupanvirus</taxon>
        <taxon>Tupanvirus salinum</taxon>
    </lineage>
</organism>
<dbReference type="RefSeq" id="YP_010782259.1">
    <property type="nucleotide sequence ID" value="NC_075039.1"/>
</dbReference>
<proteinExistence type="predicted"/>
<dbReference type="KEGG" id="vg:80519023"/>